<evidence type="ECO:0000256" key="13">
    <source>
        <dbReference type="SAM" id="SignalP"/>
    </source>
</evidence>
<dbReference type="PROSITE" id="PS00530">
    <property type="entry name" value="RNASE_T2_1"/>
    <property type="match status" value="1"/>
</dbReference>
<dbReference type="EMBL" id="AJ271062">
    <property type="protein sequence ID" value="CAB66089.1"/>
    <property type="molecule type" value="mRNA"/>
</dbReference>
<dbReference type="AlphaFoldDB" id="Q9S819"/>
<dbReference type="PANTHER" id="PTHR11240">
    <property type="entry name" value="RIBONUCLEASE T2"/>
    <property type="match status" value="1"/>
</dbReference>
<comment type="similarity">
    <text evidence="2 12">Belongs to the RNase T2 family.</text>
</comment>
<dbReference type="GO" id="GO:0005576">
    <property type="term" value="C:extracellular region"/>
    <property type="evidence" value="ECO:0007669"/>
    <property type="project" value="UniProtKB-SubCell"/>
</dbReference>
<keyword evidence="7" id="KW-0378">Hydrolase</keyword>
<comment type="subcellular location">
    <subcellularLocation>
        <location evidence="1">Secreted</location>
        <location evidence="1">Extracellular space</location>
    </subcellularLocation>
</comment>
<gene>
    <name evidence="15" type="primary">s-RNase</name>
</gene>
<feature type="chain" id="PRO_5010977789" evidence="13">
    <location>
        <begin position="23"/>
        <end position="214"/>
    </location>
</feature>
<evidence type="ECO:0000256" key="7">
    <source>
        <dbReference type="ARBA" id="ARBA00022801"/>
    </source>
</evidence>
<evidence type="ECO:0000256" key="8">
    <source>
        <dbReference type="ARBA" id="ARBA00023157"/>
    </source>
</evidence>
<feature type="active site" evidence="11">
    <location>
        <position position="112"/>
    </location>
</feature>
<evidence type="ECO:0000256" key="5">
    <source>
        <dbReference type="ARBA" id="ARBA00022729"/>
    </source>
</evidence>
<keyword evidence="3" id="KW-0964">Secreted</keyword>
<evidence type="ECO:0000256" key="2">
    <source>
        <dbReference type="ARBA" id="ARBA00007469"/>
    </source>
</evidence>
<dbReference type="Gene3D" id="3.90.730.10">
    <property type="entry name" value="Ribonuclease T2-like"/>
    <property type="match status" value="1"/>
</dbReference>
<dbReference type="GO" id="GO:0016787">
    <property type="term" value="F:hydrolase activity"/>
    <property type="evidence" value="ECO:0007669"/>
    <property type="project" value="UniProtKB-KW"/>
</dbReference>
<accession>Q9S819</accession>
<dbReference type="InterPro" id="IPR018188">
    <property type="entry name" value="RNase_T2_His_AS_1"/>
</dbReference>
<evidence type="ECO:0000313" key="15">
    <source>
        <dbReference type="EMBL" id="CAB66089.1"/>
    </source>
</evidence>
<dbReference type="GO" id="GO:0006401">
    <property type="term" value="P:RNA catabolic process"/>
    <property type="evidence" value="ECO:0007669"/>
    <property type="project" value="TreeGrafter"/>
</dbReference>
<evidence type="ECO:0000256" key="4">
    <source>
        <dbReference type="ARBA" id="ARBA00022722"/>
    </source>
</evidence>
<dbReference type="InterPro" id="IPR033697">
    <property type="entry name" value="Ribonuclease_T2_eukaryotic"/>
</dbReference>
<keyword evidence="4" id="KW-0540">Nuclease</keyword>
<keyword evidence="10" id="KW-0456">Lyase</keyword>
<evidence type="ECO:0000256" key="6">
    <source>
        <dbReference type="ARBA" id="ARBA00022759"/>
    </source>
</evidence>
<feature type="active site" evidence="11">
    <location>
        <position position="53"/>
    </location>
</feature>
<dbReference type="PANTHER" id="PTHR11240:SF81">
    <property type="entry name" value="RIBONUCLEASE S-2"/>
    <property type="match status" value="1"/>
</dbReference>
<evidence type="ECO:0000256" key="12">
    <source>
        <dbReference type="RuleBase" id="RU004328"/>
    </source>
</evidence>
<feature type="active site" evidence="11">
    <location>
        <position position="108"/>
    </location>
</feature>
<dbReference type="GO" id="GO:0003723">
    <property type="term" value="F:RNA binding"/>
    <property type="evidence" value="ECO:0007669"/>
    <property type="project" value="InterPro"/>
</dbReference>
<dbReference type="InterPro" id="IPR036430">
    <property type="entry name" value="RNase_T2-like_sf"/>
</dbReference>
<protein>
    <submittedName>
        <fullName evidence="14">SB1-ribonuclease</fullName>
    </submittedName>
    <submittedName>
        <fullName evidence="15">Sv-ribonuclease</fullName>
    </submittedName>
</protein>
<evidence type="ECO:0000256" key="9">
    <source>
        <dbReference type="ARBA" id="ARBA00023180"/>
    </source>
</evidence>
<reference evidence="15" key="2">
    <citation type="journal article" date="2000" name="Ann. Bot.">
        <title>The molecular genetics of self-incompatibility in Petunia hybrida.</title>
        <authorList>
            <person name="Robbins T.P."/>
            <person name="Harbord R.M."/>
            <person name="Sonneveld T."/>
            <person name="Clarke K."/>
        </authorList>
    </citation>
    <scope>NUCLEOTIDE SEQUENCE</scope>
    <source>
        <tissue evidence="15">Pistil</tissue>
    </source>
</reference>
<dbReference type="SUPFAM" id="SSF55895">
    <property type="entry name" value="Ribonuclease Rh-like"/>
    <property type="match status" value="1"/>
</dbReference>
<dbReference type="InterPro" id="IPR001568">
    <property type="entry name" value="RNase_T2-like"/>
</dbReference>
<keyword evidence="8" id="KW-1015">Disulfide bond</keyword>
<proteinExistence type="evidence at transcript level"/>
<dbReference type="GO" id="GO:0033897">
    <property type="term" value="F:ribonuclease T2 activity"/>
    <property type="evidence" value="ECO:0007669"/>
    <property type="project" value="InterPro"/>
</dbReference>
<organism evidence="14">
    <name type="scientific">Petunia hybrida</name>
    <name type="common">Petunia</name>
    <dbReference type="NCBI Taxonomy" id="4102"/>
    <lineage>
        <taxon>Eukaryota</taxon>
        <taxon>Viridiplantae</taxon>
        <taxon>Streptophyta</taxon>
        <taxon>Embryophyta</taxon>
        <taxon>Tracheophyta</taxon>
        <taxon>Spermatophyta</taxon>
        <taxon>Magnoliopsida</taxon>
        <taxon>eudicotyledons</taxon>
        <taxon>Gunneridae</taxon>
        <taxon>Pentapetalae</taxon>
        <taxon>asterids</taxon>
        <taxon>lamiids</taxon>
        <taxon>Solanales</taxon>
        <taxon>Solanaceae</taxon>
        <taxon>Petunioideae</taxon>
        <taxon>Petunia</taxon>
    </lineage>
</organism>
<evidence type="ECO:0000256" key="11">
    <source>
        <dbReference type="PIRSR" id="PIRSR633697-1"/>
    </source>
</evidence>
<sequence length="214" mass="24975">MFRSQLTSVIFVLFFSLPPIYGYFEYMQLVLTWPPAFCHIKRCRRTPNNFTIHGLWPDNYSTMLNFCTDDEFVKFTDDDKKDKLDKRWPDLITDEADCKGTQDFWKREYEKHGTCCLSSYNQEQYFELAMVLKDRFDLVKSFRNHGIIPGTAGHTVQKINNTVKAITQGFPNLACTKALELKEIGICFDRTGKNVINCPHPRTCKQTRTGIKFP</sequence>
<evidence type="ECO:0000256" key="10">
    <source>
        <dbReference type="ARBA" id="ARBA00023239"/>
    </source>
</evidence>
<evidence type="ECO:0000256" key="3">
    <source>
        <dbReference type="ARBA" id="ARBA00022525"/>
    </source>
</evidence>
<evidence type="ECO:0000256" key="1">
    <source>
        <dbReference type="ARBA" id="ARBA00004239"/>
    </source>
</evidence>
<name>Q9S819_PETHY</name>
<dbReference type="EMBL" id="AB016522">
    <property type="protein sequence ID" value="BAA76513.1"/>
    <property type="molecule type" value="mRNA"/>
</dbReference>
<dbReference type="Pfam" id="PF00445">
    <property type="entry name" value="Ribonuclease_T2"/>
    <property type="match status" value="1"/>
</dbReference>
<feature type="signal peptide" evidence="13">
    <location>
        <begin position="1"/>
        <end position="22"/>
    </location>
</feature>
<reference evidence="14" key="1">
    <citation type="journal article" date="1999" name="Biosci. Biotechnol. Biochem.">
        <title>Relationship between polyploidy and pollen self-incompatibility phenotype in Petunia hybrida Vilm.</title>
        <authorList>
            <person name="Entani T."/>
            <person name="Takayama S."/>
            <person name="Iwano M."/>
            <person name="Shiba H."/>
            <person name="Che F.S."/>
            <person name="Isogai A."/>
        </authorList>
    </citation>
    <scope>NUCLEOTIDE SEQUENCE</scope>
    <source>
        <tissue evidence="14">Style</tissue>
    </source>
</reference>
<dbReference type="CDD" id="cd01061">
    <property type="entry name" value="RNase_T2_euk"/>
    <property type="match status" value="1"/>
</dbReference>
<keyword evidence="6" id="KW-0255">Endonuclease</keyword>
<evidence type="ECO:0000313" key="14">
    <source>
        <dbReference type="EMBL" id="BAA76513.1"/>
    </source>
</evidence>
<keyword evidence="9" id="KW-0325">Glycoprotein</keyword>
<keyword evidence="5 13" id="KW-0732">Signal</keyword>